<evidence type="ECO:0000256" key="2">
    <source>
        <dbReference type="ARBA" id="ARBA00022741"/>
    </source>
</evidence>
<keyword evidence="1" id="KW-0808">Transferase</keyword>
<evidence type="ECO:0000259" key="5">
    <source>
        <dbReference type="PROSITE" id="PS50011"/>
    </source>
</evidence>
<feature type="domain" description="Protein kinase" evidence="5">
    <location>
        <begin position="7"/>
        <end position="273"/>
    </location>
</feature>
<dbReference type="CDD" id="cd14014">
    <property type="entry name" value="STKc_PknB_like"/>
    <property type="match status" value="1"/>
</dbReference>
<dbReference type="GO" id="GO:0004674">
    <property type="term" value="F:protein serine/threonine kinase activity"/>
    <property type="evidence" value="ECO:0007669"/>
    <property type="project" value="UniProtKB-KW"/>
</dbReference>
<keyword evidence="3 6" id="KW-0418">Kinase</keyword>
<evidence type="ECO:0000313" key="6">
    <source>
        <dbReference type="EMBL" id="RNL81436.1"/>
    </source>
</evidence>
<evidence type="ECO:0000256" key="3">
    <source>
        <dbReference type="ARBA" id="ARBA00022777"/>
    </source>
</evidence>
<accession>A0A3N0E0Y3</accession>
<keyword evidence="4" id="KW-0067">ATP-binding</keyword>
<dbReference type="Gene3D" id="1.10.510.10">
    <property type="entry name" value="Transferase(Phosphotransferase) domain 1"/>
    <property type="match status" value="1"/>
</dbReference>
<dbReference type="GO" id="GO:0005524">
    <property type="term" value="F:ATP binding"/>
    <property type="evidence" value="ECO:0007669"/>
    <property type="project" value="UniProtKB-KW"/>
</dbReference>
<keyword evidence="7" id="KW-1185">Reference proteome</keyword>
<dbReference type="EMBL" id="RJSG01000001">
    <property type="protein sequence ID" value="RNL81436.1"/>
    <property type="molecule type" value="Genomic_DNA"/>
</dbReference>
<gene>
    <name evidence="6" type="ORF">EFL95_03645</name>
</gene>
<evidence type="ECO:0000256" key="1">
    <source>
        <dbReference type="ARBA" id="ARBA00022679"/>
    </source>
</evidence>
<organism evidence="6 7">
    <name type="scientific">Nocardioides marmorisolisilvae</name>
    <dbReference type="NCBI Taxonomy" id="1542737"/>
    <lineage>
        <taxon>Bacteria</taxon>
        <taxon>Bacillati</taxon>
        <taxon>Actinomycetota</taxon>
        <taxon>Actinomycetes</taxon>
        <taxon>Propionibacteriales</taxon>
        <taxon>Nocardioidaceae</taxon>
        <taxon>Nocardioides</taxon>
    </lineage>
</organism>
<reference evidence="6 7" key="1">
    <citation type="submission" date="2018-11" db="EMBL/GenBank/DDBJ databases">
        <authorList>
            <person name="Li F."/>
        </authorList>
    </citation>
    <scope>NUCLEOTIDE SEQUENCE [LARGE SCALE GENOMIC DNA]</scope>
    <source>
        <strain evidence="6 7">KIS18-7</strain>
    </source>
</reference>
<keyword evidence="2" id="KW-0547">Nucleotide-binding</keyword>
<keyword evidence="6" id="KW-0723">Serine/threonine-protein kinase</keyword>
<protein>
    <submittedName>
        <fullName evidence="6">Serine/threonine protein kinase</fullName>
    </submittedName>
</protein>
<comment type="caution">
    <text evidence="6">The sequence shown here is derived from an EMBL/GenBank/DDBJ whole genome shotgun (WGS) entry which is preliminary data.</text>
</comment>
<dbReference type="AlphaFoldDB" id="A0A3N0E0Y3"/>
<dbReference type="PROSITE" id="PS50011">
    <property type="entry name" value="PROTEIN_KINASE_DOM"/>
    <property type="match status" value="1"/>
</dbReference>
<dbReference type="InterPro" id="IPR011009">
    <property type="entry name" value="Kinase-like_dom_sf"/>
</dbReference>
<dbReference type="SUPFAM" id="SSF56112">
    <property type="entry name" value="Protein kinase-like (PK-like)"/>
    <property type="match status" value="1"/>
</dbReference>
<dbReference type="Proteomes" id="UP000277094">
    <property type="component" value="Unassembled WGS sequence"/>
</dbReference>
<dbReference type="PANTHER" id="PTHR43289">
    <property type="entry name" value="MITOGEN-ACTIVATED PROTEIN KINASE KINASE KINASE 20-RELATED"/>
    <property type="match status" value="1"/>
</dbReference>
<name>A0A3N0E0Y3_9ACTN</name>
<dbReference type="PANTHER" id="PTHR43289:SF30">
    <property type="entry name" value="NON-SPECIFIC SERINE_THREONINE PROTEIN KINASE"/>
    <property type="match status" value="1"/>
</dbReference>
<dbReference type="Pfam" id="PF00069">
    <property type="entry name" value="Pkinase"/>
    <property type="match status" value="1"/>
</dbReference>
<dbReference type="OrthoDB" id="3778994at2"/>
<sequence length="275" mass="28830">MVEVPGFEIHGKVLDPPTGALYRATDLVVGRTVALKQIHAASPGAGSRLRSSVEVLAGSPHPNLVDVDRLVYTPDALWLVQEWVDGVLLDQLPAGTMNTQQAVATMAGVLHGLTHAHHLGIVHGDVCPATIVITPTGLPRLFDFGLSGPMGTTGIPSTSRFTSPESRLGQVLTPASDVYSAAGLLARLLSRTLRAGSRSDRPPVEAIPPALRPVLNQALTPTPEDRYPTAGDLLNALDLAAQRSFGLGWLGSATFATVPRQREALEPAPHTAAAG</sequence>
<dbReference type="RefSeq" id="WP_123232640.1">
    <property type="nucleotide sequence ID" value="NZ_RJSG01000001.1"/>
</dbReference>
<evidence type="ECO:0000256" key="4">
    <source>
        <dbReference type="ARBA" id="ARBA00022840"/>
    </source>
</evidence>
<dbReference type="Gene3D" id="3.30.200.20">
    <property type="entry name" value="Phosphorylase Kinase, domain 1"/>
    <property type="match status" value="1"/>
</dbReference>
<evidence type="ECO:0000313" key="7">
    <source>
        <dbReference type="Proteomes" id="UP000277094"/>
    </source>
</evidence>
<dbReference type="InterPro" id="IPR000719">
    <property type="entry name" value="Prot_kinase_dom"/>
</dbReference>
<proteinExistence type="predicted"/>